<reference evidence="7" key="1">
    <citation type="submission" date="2020-08" db="EMBL/GenBank/DDBJ databases">
        <authorList>
            <person name="Uke A."/>
            <person name="Chhe C."/>
            <person name="Baramee S."/>
            <person name="Kosugi A."/>
        </authorList>
    </citation>
    <scope>NUCLEOTIDE SEQUENCE</scope>
    <source>
        <strain evidence="7">DA-C8</strain>
    </source>
</reference>
<dbReference type="AlphaFoldDB" id="A0A916VG79"/>
<organism evidence="7 8">
    <name type="scientific">Insulibacter thermoxylanivorax</name>
    <dbReference type="NCBI Taxonomy" id="2749268"/>
    <lineage>
        <taxon>Bacteria</taxon>
        <taxon>Bacillati</taxon>
        <taxon>Bacillota</taxon>
        <taxon>Bacilli</taxon>
        <taxon>Bacillales</taxon>
        <taxon>Paenibacillaceae</taxon>
        <taxon>Insulibacter</taxon>
    </lineage>
</organism>
<dbReference type="InterPro" id="IPR007422">
    <property type="entry name" value="Peptidase_Prp"/>
</dbReference>
<accession>A0A916VG79</accession>
<name>A0A916VG79_9BACL</name>
<dbReference type="CDD" id="cd16332">
    <property type="entry name" value="Prp-like"/>
    <property type="match status" value="1"/>
</dbReference>
<reference evidence="7" key="2">
    <citation type="journal article" date="2021" name="Data Brief">
        <title>Draft genome sequence data of the facultative, thermophilic, xylanolytic bacterium Paenibacillus sp. strain DA-C8.</title>
        <authorList>
            <person name="Chhe C."/>
            <person name="Uke A."/>
            <person name="Baramee S."/>
            <person name="Ungkulpasvich U."/>
            <person name="Tachaapaikoon C."/>
            <person name="Pason P."/>
            <person name="Waeonukul R."/>
            <person name="Ratanakhanokchai K."/>
            <person name="Kosugi A."/>
        </authorList>
    </citation>
    <scope>NUCLEOTIDE SEQUENCE</scope>
    <source>
        <strain evidence="7">DA-C8</strain>
    </source>
</reference>
<evidence type="ECO:0000313" key="7">
    <source>
        <dbReference type="EMBL" id="GFR39112.1"/>
    </source>
</evidence>
<dbReference type="Proteomes" id="UP000654993">
    <property type="component" value="Unassembled WGS sequence"/>
</dbReference>
<keyword evidence="4" id="KW-0788">Thiol protease</keyword>
<keyword evidence="8" id="KW-1185">Reference proteome</keyword>
<dbReference type="PANTHER" id="PTHR39178:SF1">
    <property type="entry name" value="RIBOSOMAL-PROCESSING CYSTEINE PROTEASE PRP"/>
    <property type="match status" value="1"/>
</dbReference>
<dbReference type="GO" id="GO:0042254">
    <property type="term" value="P:ribosome biogenesis"/>
    <property type="evidence" value="ECO:0007669"/>
    <property type="project" value="UniProtKB-KW"/>
</dbReference>
<dbReference type="GO" id="GO:0008234">
    <property type="term" value="F:cysteine-type peptidase activity"/>
    <property type="evidence" value="ECO:0007669"/>
    <property type="project" value="UniProtKB-KW"/>
</dbReference>
<evidence type="ECO:0000256" key="3">
    <source>
        <dbReference type="ARBA" id="ARBA00022801"/>
    </source>
</evidence>
<dbReference type="Gene3D" id="3.30.70.1490">
    <property type="entry name" value="Cysteine protease Prp"/>
    <property type="match status" value="1"/>
</dbReference>
<evidence type="ECO:0000256" key="1">
    <source>
        <dbReference type="ARBA" id="ARBA00022517"/>
    </source>
</evidence>
<evidence type="ECO:0000256" key="2">
    <source>
        <dbReference type="ARBA" id="ARBA00022670"/>
    </source>
</evidence>
<dbReference type="SUPFAM" id="SSF118010">
    <property type="entry name" value="TM1457-like"/>
    <property type="match status" value="1"/>
</dbReference>
<gene>
    <name evidence="7" type="primary">ysxB</name>
    <name evidence="7" type="ORF">PRECH8_24080</name>
</gene>
<comment type="similarity">
    <text evidence="5">Belongs to the Prp family.</text>
</comment>
<protein>
    <recommendedName>
        <fullName evidence="6">Ribosomal processing cysteine protease Prp</fullName>
    </recommendedName>
</protein>
<dbReference type="Pfam" id="PF04327">
    <property type="entry name" value="Peptidase_Prp"/>
    <property type="match status" value="1"/>
</dbReference>
<evidence type="ECO:0000256" key="6">
    <source>
        <dbReference type="ARBA" id="ARBA00044538"/>
    </source>
</evidence>
<comment type="caution">
    <text evidence="7">The sequence shown here is derived from an EMBL/GenBank/DDBJ whole genome shotgun (WGS) entry which is preliminary data.</text>
</comment>
<dbReference type="PANTHER" id="PTHR39178">
    <property type="entry name" value="HYPOTHETICAL RIBOSOME-ASSOCIATED PROTEIN"/>
    <property type="match status" value="1"/>
</dbReference>
<dbReference type="InterPro" id="IPR036764">
    <property type="entry name" value="Peptidase_Prp_sf"/>
</dbReference>
<keyword evidence="1" id="KW-0690">Ribosome biogenesis</keyword>
<evidence type="ECO:0000256" key="4">
    <source>
        <dbReference type="ARBA" id="ARBA00022807"/>
    </source>
</evidence>
<keyword evidence="3" id="KW-0378">Hydrolase</keyword>
<evidence type="ECO:0000313" key="8">
    <source>
        <dbReference type="Proteomes" id="UP000654993"/>
    </source>
</evidence>
<sequence>MIIGYSVDGHAQYDEPGKDIVCAGTSAIAVGTYNAIESLLGLKPKYVMRKGKMRVDLTGLAISDEETRQRLNLLLESMIVMMKTIEASYGDYIAVTDTISSE</sequence>
<proteinExistence type="inferred from homology"/>
<dbReference type="EMBL" id="BMAQ01000033">
    <property type="protein sequence ID" value="GFR39112.1"/>
    <property type="molecule type" value="Genomic_DNA"/>
</dbReference>
<keyword evidence="2" id="KW-0645">Protease</keyword>
<dbReference type="GO" id="GO:0006508">
    <property type="term" value="P:proteolysis"/>
    <property type="evidence" value="ECO:0007669"/>
    <property type="project" value="UniProtKB-KW"/>
</dbReference>
<evidence type="ECO:0000256" key="5">
    <source>
        <dbReference type="ARBA" id="ARBA00044503"/>
    </source>
</evidence>